<evidence type="ECO:0000256" key="1">
    <source>
        <dbReference type="SAM" id="SignalP"/>
    </source>
</evidence>
<feature type="signal peptide" evidence="1">
    <location>
        <begin position="1"/>
        <end position="21"/>
    </location>
</feature>
<protein>
    <recommendedName>
        <fullName evidence="4">Transporter</fullName>
    </recommendedName>
</protein>
<dbReference type="RefSeq" id="WP_348388340.1">
    <property type="nucleotide sequence ID" value="NZ_CP134146.1"/>
</dbReference>
<name>A0ABY9TK40_9GAMM</name>
<keyword evidence="3" id="KW-1185">Reference proteome</keyword>
<evidence type="ECO:0008006" key="4">
    <source>
        <dbReference type="Google" id="ProtNLM"/>
    </source>
</evidence>
<proteinExistence type="predicted"/>
<reference evidence="3" key="1">
    <citation type="submission" date="2023-09" db="EMBL/GenBank/DDBJ databases">
        <authorList>
            <person name="Li S."/>
            <person name="Li X."/>
            <person name="Zhang C."/>
            <person name="Zhao Z."/>
        </authorList>
    </citation>
    <scope>NUCLEOTIDE SEQUENCE [LARGE SCALE GENOMIC DNA]</scope>
    <source>
        <strain evidence="3">SQ345</strain>
    </source>
</reference>
<evidence type="ECO:0000313" key="3">
    <source>
        <dbReference type="Proteomes" id="UP001248581"/>
    </source>
</evidence>
<dbReference type="Proteomes" id="UP001248581">
    <property type="component" value="Chromosome"/>
</dbReference>
<accession>A0ABY9TK40</accession>
<feature type="chain" id="PRO_5046566615" description="Transporter" evidence="1">
    <location>
        <begin position="22"/>
        <end position="271"/>
    </location>
</feature>
<keyword evidence="1" id="KW-0732">Signal</keyword>
<organism evidence="2 3">
    <name type="scientific">Thalassotalea nanhaiensis</name>
    <dbReference type="NCBI Taxonomy" id="3065648"/>
    <lineage>
        <taxon>Bacteria</taxon>
        <taxon>Pseudomonadati</taxon>
        <taxon>Pseudomonadota</taxon>
        <taxon>Gammaproteobacteria</taxon>
        <taxon>Alteromonadales</taxon>
        <taxon>Colwelliaceae</taxon>
        <taxon>Thalassotalea</taxon>
    </lineage>
</organism>
<evidence type="ECO:0000313" key="2">
    <source>
        <dbReference type="EMBL" id="WNC69196.1"/>
    </source>
</evidence>
<sequence>MKPLLNALCPMFFLVSLHCQATDKTVDVGTQAGQKLAERQQQEKLAAQQLAAKGTGLDPTEVIGRIEFNYTYLEQKTGTERHSGILKLDTDLDSKTIAGMEVPLSSAKLPEGSDQNGIGDVGFNIRRSVYVSPSFSVMAGGGITLDTASDDELGEGSHNVSAGVFTAWRHGTWMIANIASLKFYEDHAKDLNSFSLVPLIAYQPMAEYLSYVSLGLPFTYRYEAKDEIMNAFLSFGKVMPNKDVYSVGTKFNISGPDNDDFVLTIGYKRLF</sequence>
<gene>
    <name evidence="2" type="ORF">RI845_03325</name>
</gene>
<dbReference type="EMBL" id="CP134146">
    <property type="protein sequence ID" value="WNC69196.1"/>
    <property type="molecule type" value="Genomic_DNA"/>
</dbReference>